<dbReference type="Proteomes" id="UP000466607">
    <property type="component" value="Chromosome"/>
</dbReference>
<gene>
    <name evidence="1" type="ORF">MLIT_21970</name>
</gene>
<keyword evidence="2" id="KW-1185">Reference proteome</keyword>
<reference evidence="1 2" key="1">
    <citation type="journal article" date="2019" name="Emerg. Microbes Infect.">
        <title>Comprehensive subspecies identification of 175 nontuberculous mycobacteria species based on 7547 genomic profiles.</title>
        <authorList>
            <person name="Matsumoto Y."/>
            <person name="Kinjo T."/>
            <person name="Motooka D."/>
            <person name="Nabeya D."/>
            <person name="Jung N."/>
            <person name="Uechi K."/>
            <person name="Horii T."/>
            <person name="Iida T."/>
            <person name="Fujita J."/>
            <person name="Nakamura S."/>
        </authorList>
    </citation>
    <scope>NUCLEOTIDE SEQUENCE [LARGE SCALE GENOMIC DNA]</scope>
    <source>
        <strain evidence="1 2">JCM 17423</strain>
    </source>
</reference>
<organism evidence="1 2">
    <name type="scientific">Mycolicibacterium litorale</name>
    <dbReference type="NCBI Taxonomy" id="758802"/>
    <lineage>
        <taxon>Bacteria</taxon>
        <taxon>Bacillati</taxon>
        <taxon>Actinomycetota</taxon>
        <taxon>Actinomycetes</taxon>
        <taxon>Mycobacteriales</taxon>
        <taxon>Mycobacteriaceae</taxon>
        <taxon>Mycolicibacterium</taxon>
    </lineage>
</organism>
<sequence>MNILYTQAFPTTPRSTKPTAPTRVIVTEHEVMLGSAAALLAPPRETHRRRTVLAWFASLRREPRHHVQSRRDFTEHSRMAREMYRL</sequence>
<protein>
    <submittedName>
        <fullName evidence="1">Uncharacterized protein</fullName>
    </submittedName>
</protein>
<evidence type="ECO:0000313" key="2">
    <source>
        <dbReference type="Proteomes" id="UP000466607"/>
    </source>
</evidence>
<name>A0AAD1MTG9_9MYCO</name>
<dbReference type="AlphaFoldDB" id="A0AAD1MTG9"/>
<proteinExistence type="predicted"/>
<evidence type="ECO:0000313" key="1">
    <source>
        <dbReference type="EMBL" id="BBY16605.1"/>
    </source>
</evidence>
<accession>A0AAD1MTG9</accession>
<dbReference type="RefSeq" id="WP_134052681.1">
    <property type="nucleotide sequence ID" value="NZ_AP022586.1"/>
</dbReference>
<dbReference type="EMBL" id="AP022586">
    <property type="protein sequence ID" value="BBY16605.1"/>
    <property type="molecule type" value="Genomic_DNA"/>
</dbReference>